<dbReference type="GO" id="GO:0008270">
    <property type="term" value="F:zinc ion binding"/>
    <property type="evidence" value="ECO:0007669"/>
    <property type="project" value="UniProtKB-KW"/>
</dbReference>
<accession>A0A8T0GS88</accession>
<comment type="caution">
    <text evidence="4">The sequence shown here is derived from an EMBL/GenBank/DDBJ whole genome shotgun (WGS) entry which is preliminary data.</text>
</comment>
<dbReference type="InterPro" id="IPR001841">
    <property type="entry name" value="Znf_RING"/>
</dbReference>
<organism evidence="4 5">
    <name type="scientific">Ceratodon purpureus</name>
    <name type="common">Fire moss</name>
    <name type="synonym">Dicranum purpureum</name>
    <dbReference type="NCBI Taxonomy" id="3225"/>
    <lineage>
        <taxon>Eukaryota</taxon>
        <taxon>Viridiplantae</taxon>
        <taxon>Streptophyta</taxon>
        <taxon>Embryophyta</taxon>
        <taxon>Bryophyta</taxon>
        <taxon>Bryophytina</taxon>
        <taxon>Bryopsida</taxon>
        <taxon>Dicranidae</taxon>
        <taxon>Pseudoditrichales</taxon>
        <taxon>Ditrichaceae</taxon>
        <taxon>Ceratodon</taxon>
    </lineage>
</organism>
<dbReference type="Pfam" id="PF13920">
    <property type="entry name" value="zf-C3HC4_3"/>
    <property type="match status" value="1"/>
</dbReference>
<evidence type="ECO:0000256" key="1">
    <source>
        <dbReference type="PROSITE-ProRule" id="PRU00175"/>
    </source>
</evidence>
<dbReference type="PANTHER" id="PTHR46629">
    <property type="entry name" value="OS01G0917900 PROTEIN"/>
    <property type="match status" value="1"/>
</dbReference>
<proteinExistence type="predicted"/>
<dbReference type="PROSITE" id="PS50089">
    <property type="entry name" value="ZF_RING_2"/>
    <property type="match status" value="1"/>
</dbReference>
<keyword evidence="5" id="KW-1185">Reference proteome</keyword>
<reference evidence="4" key="1">
    <citation type="submission" date="2020-06" db="EMBL/GenBank/DDBJ databases">
        <title>WGS assembly of Ceratodon purpureus strain R40.</title>
        <authorList>
            <person name="Carey S.B."/>
            <person name="Jenkins J."/>
            <person name="Shu S."/>
            <person name="Lovell J.T."/>
            <person name="Sreedasyam A."/>
            <person name="Maumus F."/>
            <person name="Tiley G.P."/>
            <person name="Fernandez-Pozo N."/>
            <person name="Barry K."/>
            <person name="Chen C."/>
            <person name="Wang M."/>
            <person name="Lipzen A."/>
            <person name="Daum C."/>
            <person name="Saski C.A."/>
            <person name="Payton A.C."/>
            <person name="Mcbreen J.C."/>
            <person name="Conrad R.E."/>
            <person name="Kollar L.M."/>
            <person name="Olsson S."/>
            <person name="Huttunen S."/>
            <person name="Landis J.B."/>
            <person name="Wickett N.J."/>
            <person name="Johnson M.G."/>
            <person name="Rensing S.A."/>
            <person name="Grimwood J."/>
            <person name="Schmutz J."/>
            <person name="Mcdaniel S.F."/>
        </authorList>
    </citation>
    <scope>NUCLEOTIDE SEQUENCE</scope>
    <source>
        <strain evidence="4">R40</strain>
    </source>
</reference>
<gene>
    <name evidence="4" type="ORF">KC19_10G189100</name>
</gene>
<dbReference type="AlphaFoldDB" id="A0A8T0GS88"/>
<feature type="region of interest" description="Disordered" evidence="2">
    <location>
        <begin position="51"/>
        <end position="103"/>
    </location>
</feature>
<feature type="compositionally biased region" description="Low complexity" evidence="2">
    <location>
        <begin position="89"/>
        <end position="100"/>
    </location>
</feature>
<dbReference type="SUPFAM" id="SSF57850">
    <property type="entry name" value="RING/U-box"/>
    <property type="match status" value="1"/>
</dbReference>
<protein>
    <recommendedName>
        <fullName evidence="3">RING-type domain-containing protein</fullName>
    </recommendedName>
</protein>
<evidence type="ECO:0000313" key="5">
    <source>
        <dbReference type="Proteomes" id="UP000822688"/>
    </source>
</evidence>
<feature type="compositionally biased region" description="Basic and acidic residues" evidence="2">
    <location>
        <begin position="594"/>
        <end position="608"/>
    </location>
</feature>
<name>A0A8T0GS88_CERPU</name>
<feature type="domain" description="RING-type" evidence="3">
    <location>
        <begin position="653"/>
        <end position="691"/>
    </location>
</feature>
<evidence type="ECO:0000313" key="4">
    <source>
        <dbReference type="EMBL" id="KAG0560548.1"/>
    </source>
</evidence>
<evidence type="ECO:0000256" key="2">
    <source>
        <dbReference type="SAM" id="MobiDB-lite"/>
    </source>
</evidence>
<sequence length="701" mass="74948">MGKEADFDAHAVIPGDEINWKLGHMGLVGSPRTPLRTLIARESGSLWTSEATDPALLKSPGKERVKSGSGRLKPLEGKAGRNGALVKAGSPSPQSGSSSPKTFGTRIGLVSHKIRVFKKAGVVQAIPQPAERPVQLGALFAQEREETRRVAVDPHVQPLRDLIAAELASSCAAAQRVGMQVDDHRVSNGRSLRSPSPRNMGATKPMLASDESQELRYLFAKDWALQTSDEEDEFWDSGSLCGAPMPSRSFHEKPRRRSRFYKNEKLSSLSQPTSKPEIEIVEVQELHVQSPGPGCCILSDEFPKGVTCGGPKPSLGTLLAEEVATSSDSPLADRRWSVPAAESSRRVKIGSLDDISAPVRPESQSQLDFLIAKILTLRANSVTGNAEPIVTRLSGEDDGGCSASGSIPTPQVGEVSNQTFLSGVPDAAETAAATDVNMSIVDAPNILLMNPSSVDIKEAPSALTQEVPTSTSTDVETPIMVTDAGAAEIRDEGEEASTSRINPDSGDVEAIPRVQLGTLLERTWGDHGWLPLCCSSSPMGSPLPGPSQPSSSSTSRFNCEGSPREVPSGPSPLLSPVRDPPAEAVTVEATETVESVREADATPARERPPTRVSLLSLLNQDMEMDEDRLQVDVCGCRDDEEDEVVTEELDPMCCVCMVGHKGAAFIPCGHTFCRKCCREVRRSIGSCPLCNQGIVDVLKLY</sequence>
<dbReference type="InterPro" id="IPR013083">
    <property type="entry name" value="Znf_RING/FYVE/PHD"/>
</dbReference>
<dbReference type="Gene3D" id="3.30.40.10">
    <property type="entry name" value="Zinc/RING finger domain, C3HC4 (zinc finger)"/>
    <property type="match status" value="1"/>
</dbReference>
<feature type="region of interest" description="Disordered" evidence="2">
    <location>
        <begin position="540"/>
        <end position="608"/>
    </location>
</feature>
<feature type="region of interest" description="Disordered" evidence="2">
    <location>
        <begin position="183"/>
        <end position="206"/>
    </location>
</feature>
<dbReference type="EMBL" id="CM026431">
    <property type="protein sequence ID" value="KAG0560548.1"/>
    <property type="molecule type" value="Genomic_DNA"/>
</dbReference>
<evidence type="ECO:0000259" key="3">
    <source>
        <dbReference type="PROSITE" id="PS50089"/>
    </source>
</evidence>
<dbReference type="SMART" id="SM00184">
    <property type="entry name" value="RING"/>
    <property type="match status" value="1"/>
</dbReference>
<keyword evidence="1" id="KW-0479">Metal-binding</keyword>
<keyword evidence="1" id="KW-0863">Zinc-finger</keyword>
<feature type="compositionally biased region" description="Low complexity" evidence="2">
    <location>
        <begin position="567"/>
        <end position="593"/>
    </location>
</feature>
<feature type="compositionally biased region" description="Polar residues" evidence="2">
    <location>
        <begin position="188"/>
        <end position="197"/>
    </location>
</feature>
<keyword evidence="1" id="KW-0862">Zinc</keyword>
<dbReference type="Proteomes" id="UP000822688">
    <property type="component" value="Chromosome 10"/>
</dbReference>